<evidence type="ECO:0000256" key="3">
    <source>
        <dbReference type="ARBA" id="ARBA00023026"/>
    </source>
</evidence>
<dbReference type="AlphaFoldDB" id="A0A4R3YXT2"/>
<dbReference type="GO" id="GO:0050918">
    <property type="term" value="P:positive chemotaxis"/>
    <property type="evidence" value="ECO:0007669"/>
    <property type="project" value="TreeGrafter"/>
</dbReference>
<protein>
    <recommendedName>
        <fullName evidence="2">Surface presentation of antigens protein SpaO</fullName>
    </recommendedName>
</protein>
<reference evidence="7 8" key="1">
    <citation type="submission" date="2019-03" db="EMBL/GenBank/DDBJ databases">
        <title>Genomic Encyclopedia of Type Strains, Phase IV (KMG-IV): sequencing the most valuable type-strain genomes for metagenomic binning, comparative biology and taxonomic classification.</title>
        <authorList>
            <person name="Goeker M."/>
        </authorList>
    </citation>
    <scope>NUCLEOTIDE SEQUENCE [LARGE SCALE GENOMIC DNA]</scope>
    <source>
        <strain evidence="7 8">DSM 19580</strain>
    </source>
</reference>
<feature type="domain" description="SpaO N-terminal" evidence="5">
    <location>
        <begin position="6"/>
        <end position="136"/>
    </location>
</feature>
<dbReference type="SUPFAM" id="SSF101801">
    <property type="entry name" value="Surface presentation of antigens (SPOA)"/>
    <property type="match status" value="1"/>
</dbReference>
<dbReference type="Gene3D" id="2.30.330.10">
    <property type="entry name" value="SpoA-like"/>
    <property type="match status" value="1"/>
</dbReference>
<dbReference type="PRINTS" id="PR01339">
    <property type="entry name" value="TYPE3OMOPROT"/>
</dbReference>
<proteinExistence type="inferred from homology"/>
<dbReference type="Proteomes" id="UP000295719">
    <property type="component" value="Unassembled WGS sequence"/>
</dbReference>
<evidence type="ECO:0000313" key="7">
    <source>
        <dbReference type="EMBL" id="TCV96668.1"/>
    </source>
</evidence>
<dbReference type="InterPro" id="IPR036429">
    <property type="entry name" value="SpoA-like_sf"/>
</dbReference>
<accession>A0A4R3YXT2</accession>
<dbReference type="Pfam" id="PF26294">
    <property type="entry name" value="SpaO_N"/>
    <property type="match status" value="1"/>
</dbReference>
<comment type="similarity">
    <text evidence="1">Belongs to the FliN/MopA/SpaO family.</text>
</comment>
<dbReference type="InterPro" id="IPR058804">
    <property type="entry name" value="SpaO_N"/>
</dbReference>
<dbReference type="GO" id="GO:0071978">
    <property type="term" value="P:bacterial-type flagellum-dependent swarming motility"/>
    <property type="evidence" value="ECO:0007669"/>
    <property type="project" value="TreeGrafter"/>
</dbReference>
<dbReference type="Pfam" id="PF01052">
    <property type="entry name" value="FliMN_C"/>
    <property type="match status" value="1"/>
</dbReference>
<comment type="caution">
    <text evidence="7">The sequence shown here is derived from an EMBL/GenBank/DDBJ whole genome shotgun (WGS) entry which is preliminary data.</text>
</comment>
<dbReference type="Pfam" id="PF26304">
    <property type="entry name" value="FliMN_C_rel"/>
    <property type="match status" value="1"/>
</dbReference>
<keyword evidence="3" id="KW-0843">Virulence</keyword>
<evidence type="ECO:0000259" key="5">
    <source>
        <dbReference type="Pfam" id="PF26294"/>
    </source>
</evidence>
<sequence>MSQLMLRTVTPAEIILRQFKDKWGNDPGQCRLANPDSCRRHHQVTADDGAWLGMIDLREWFSYHAPELAVMASHACSDEKIISLFNVVERPLTFEMGGLPYRTLQLSAVVDGPRPEHLGQMLLVTAAECRVWIFDIDLSLAGSEPTVNSAALDLPVMVEFMIGTSILSSLIPETLEAGDLLIIQQPATLIKCQGQTLGKYHHDQGRLIMKPHDDNMHSRYDVTCPEREGYSLQEPLNAIPLQVEFVLQRRFMSIADVTQLIEGSVLDIDRDAEKHIEILINGKLFAKGELVQISDRLAVEMMAVGLDAQHAK</sequence>
<dbReference type="PANTHER" id="PTHR30034">
    <property type="entry name" value="FLAGELLAR MOTOR SWITCH PROTEIN FLIM"/>
    <property type="match status" value="1"/>
</dbReference>
<evidence type="ECO:0000256" key="1">
    <source>
        <dbReference type="ARBA" id="ARBA00009226"/>
    </source>
</evidence>
<organism evidence="7 8">
    <name type="scientific">Biostraticola tofi</name>
    <dbReference type="NCBI Taxonomy" id="466109"/>
    <lineage>
        <taxon>Bacteria</taxon>
        <taxon>Pseudomonadati</taxon>
        <taxon>Pseudomonadota</taxon>
        <taxon>Gammaproteobacteria</taxon>
        <taxon>Enterobacterales</taxon>
        <taxon>Bruguierivoracaceae</taxon>
        <taxon>Biostraticola</taxon>
    </lineage>
</organism>
<dbReference type="EMBL" id="SMCR01000004">
    <property type="protein sequence ID" value="TCV96668.1"/>
    <property type="molecule type" value="Genomic_DNA"/>
</dbReference>
<evidence type="ECO:0000313" key="8">
    <source>
        <dbReference type="Proteomes" id="UP000295719"/>
    </source>
</evidence>
<dbReference type="InterPro" id="IPR003283">
    <property type="entry name" value="T3SS_OMP_SpaO"/>
</dbReference>
<dbReference type="PANTHER" id="PTHR30034:SF6">
    <property type="entry name" value="YOP PROTEINS TRANSLOCATION PROTEIN Q"/>
    <property type="match status" value="1"/>
</dbReference>
<evidence type="ECO:0000259" key="6">
    <source>
        <dbReference type="Pfam" id="PF26304"/>
    </source>
</evidence>
<evidence type="ECO:0000256" key="2">
    <source>
        <dbReference type="ARBA" id="ARBA00021925"/>
    </source>
</evidence>
<feature type="domain" description="SpaO FliM/N C-terminal related" evidence="6">
    <location>
        <begin position="152"/>
        <end position="214"/>
    </location>
</feature>
<keyword evidence="8" id="KW-1185">Reference proteome</keyword>
<feature type="domain" description="Flagellar motor switch protein FliN-like C-terminal" evidence="4">
    <location>
        <begin position="236"/>
        <end position="301"/>
    </location>
</feature>
<gene>
    <name evidence="7" type="ORF">EDC52_104108</name>
</gene>
<evidence type="ECO:0000259" key="4">
    <source>
        <dbReference type="Pfam" id="PF01052"/>
    </source>
</evidence>
<dbReference type="InterPro" id="IPR001543">
    <property type="entry name" value="FliN-like_C"/>
</dbReference>
<dbReference type="GO" id="GO:0009306">
    <property type="term" value="P:protein secretion"/>
    <property type="evidence" value="ECO:0007669"/>
    <property type="project" value="InterPro"/>
</dbReference>
<name>A0A4R3YXT2_9GAMM</name>
<dbReference type="InterPro" id="IPR058805">
    <property type="entry name" value="SpaO_FliMN_C_rel"/>
</dbReference>